<dbReference type="NCBIfam" id="NF006976">
    <property type="entry name" value="PRK09449.1"/>
    <property type="match status" value="1"/>
</dbReference>
<dbReference type="InterPro" id="IPR023214">
    <property type="entry name" value="HAD_sf"/>
</dbReference>
<dbReference type="InterPro" id="IPR006439">
    <property type="entry name" value="HAD-SF_hydro_IA"/>
</dbReference>
<dbReference type="AlphaFoldDB" id="A0A9D7SWR5"/>
<proteinExistence type="predicted"/>
<evidence type="ECO:0000313" key="2">
    <source>
        <dbReference type="Proteomes" id="UP000808337"/>
    </source>
</evidence>
<accession>A0A9D7SWR5</accession>
<dbReference type="InterPro" id="IPR036412">
    <property type="entry name" value="HAD-like_sf"/>
</dbReference>
<dbReference type="Gene3D" id="3.40.50.1000">
    <property type="entry name" value="HAD superfamily/HAD-like"/>
    <property type="match status" value="1"/>
</dbReference>
<dbReference type="InterPro" id="IPR011951">
    <property type="entry name" value="HAD-SF_hydro_IA_YjjG/PynA"/>
</dbReference>
<organism evidence="1 2">
    <name type="scientific">Candidatus Opimibacter skivensis</name>
    <dbReference type="NCBI Taxonomy" id="2982028"/>
    <lineage>
        <taxon>Bacteria</taxon>
        <taxon>Pseudomonadati</taxon>
        <taxon>Bacteroidota</taxon>
        <taxon>Saprospiria</taxon>
        <taxon>Saprospirales</taxon>
        <taxon>Saprospiraceae</taxon>
        <taxon>Candidatus Opimibacter</taxon>
    </lineage>
</organism>
<dbReference type="Proteomes" id="UP000808337">
    <property type="component" value="Unassembled WGS sequence"/>
</dbReference>
<dbReference type="SFLD" id="SFLDG01129">
    <property type="entry name" value="C1.5:_HAD__Beta-PGM__Phosphata"/>
    <property type="match status" value="1"/>
</dbReference>
<dbReference type="SUPFAM" id="SSF56784">
    <property type="entry name" value="HAD-like"/>
    <property type="match status" value="1"/>
</dbReference>
<dbReference type="PANTHER" id="PTHR47478">
    <property type="match status" value="1"/>
</dbReference>
<dbReference type="NCBIfam" id="TIGR01509">
    <property type="entry name" value="HAD-SF-IA-v3"/>
    <property type="match status" value="1"/>
</dbReference>
<dbReference type="EMBL" id="JADKGY010000030">
    <property type="protein sequence ID" value="MBK9984633.1"/>
    <property type="molecule type" value="Genomic_DNA"/>
</dbReference>
<dbReference type="Gene3D" id="1.10.150.240">
    <property type="entry name" value="Putative phosphatase, domain 2"/>
    <property type="match status" value="1"/>
</dbReference>
<dbReference type="SFLD" id="SFLDS00003">
    <property type="entry name" value="Haloacid_Dehalogenase"/>
    <property type="match status" value="1"/>
</dbReference>
<evidence type="ECO:0000313" key="1">
    <source>
        <dbReference type="EMBL" id="MBK9984633.1"/>
    </source>
</evidence>
<gene>
    <name evidence="1" type="ORF">IPP15_20090</name>
</gene>
<dbReference type="InterPro" id="IPR023198">
    <property type="entry name" value="PGP-like_dom2"/>
</dbReference>
<dbReference type="Pfam" id="PF00702">
    <property type="entry name" value="Hydrolase"/>
    <property type="match status" value="1"/>
</dbReference>
<dbReference type="NCBIfam" id="TIGR01549">
    <property type="entry name" value="HAD-SF-IA-v1"/>
    <property type="match status" value="1"/>
</dbReference>
<dbReference type="PRINTS" id="PR00413">
    <property type="entry name" value="HADHALOGNASE"/>
</dbReference>
<name>A0A9D7SWR5_9BACT</name>
<sequence>MSKYKWILFDADHTLFDFDKASEESLSEVLSEHGIEWSEGMYGDYKRINMQCWTEHEQGLINRDTLVYERFKRYFDFMRLDLDPVSTQKKYLKGLGTKPYLMPGAEEMLSWLKGRTRLGYITNGMTEVQRVRLQCIGWELKFDVIVIAGEIGVSKPHYDYFNHVHQEIGGPAKSEVLVVGDSLSADIEGAAMFGYHTCWYNPGDDLCHLSQGPDYTIAHLNEIKELILG</sequence>
<comment type="caution">
    <text evidence="1">The sequence shown here is derived from an EMBL/GenBank/DDBJ whole genome shotgun (WGS) entry which is preliminary data.</text>
</comment>
<dbReference type="GO" id="GO:0008253">
    <property type="term" value="F:5'-nucleotidase activity"/>
    <property type="evidence" value="ECO:0007669"/>
    <property type="project" value="InterPro"/>
</dbReference>
<dbReference type="InterPro" id="IPR052550">
    <property type="entry name" value="Pyrimidine_5'-ntase_YjjG"/>
</dbReference>
<dbReference type="PANTHER" id="PTHR47478:SF1">
    <property type="entry name" value="PYRIMIDINE 5'-NUCLEOTIDASE YJJG"/>
    <property type="match status" value="1"/>
</dbReference>
<reference evidence="1 2" key="1">
    <citation type="submission" date="2020-10" db="EMBL/GenBank/DDBJ databases">
        <title>Connecting structure to function with the recovery of over 1000 high-quality activated sludge metagenome-assembled genomes encoding full-length rRNA genes using long-read sequencing.</title>
        <authorList>
            <person name="Singleton C.M."/>
            <person name="Petriglieri F."/>
            <person name="Kristensen J.M."/>
            <person name="Kirkegaard R.H."/>
            <person name="Michaelsen T.Y."/>
            <person name="Andersen M.H."/>
            <person name="Karst S.M."/>
            <person name="Dueholm M.S."/>
            <person name="Nielsen P.H."/>
            <person name="Albertsen M."/>
        </authorList>
    </citation>
    <scope>NUCLEOTIDE SEQUENCE [LARGE SCALE GENOMIC DNA]</scope>
    <source>
        <strain evidence="1">Ribe_18-Q3-R11-54_MAXAC.273</strain>
    </source>
</reference>
<protein>
    <submittedName>
        <fullName evidence="1">Noncanonical pyrimidine nucleotidase, YjjG family</fullName>
    </submittedName>
</protein>
<dbReference type="NCBIfam" id="TIGR02254">
    <property type="entry name" value="YjjG_YfnB"/>
    <property type="match status" value="1"/>
</dbReference>